<dbReference type="EMBL" id="JACEEZ010024215">
    <property type="protein sequence ID" value="KAG0710414.1"/>
    <property type="molecule type" value="Genomic_DNA"/>
</dbReference>
<dbReference type="PROSITE" id="PS00027">
    <property type="entry name" value="HOMEOBOX_1"/>
    <property type="match status" value="1"/>
</dbReference>
<feature type="region of interest" description="Disordered" evidence="7">
    <location>
        <begin position="171"/>
        <end position="217"/>
    </location>
</feature>
<feature type="compositionally biased region" description="Low complexity" evidence="7">
    <location>
        <begin position="131"/>
        <end position="140"/>
    </location>
</feature>
<organism evidence="9 10">
    <name type="scientific">Chionoecetes opilio</name>
    <name type="common">Atlantic snow crab</name>
    <name type="synonym">Cancer opilio</name>
    <dbReference type="NCBI Taxonomy" id="41210"/>
    <lineage>
        <taxon>Eukaryota</taxon>
        <taxon>Metazoa</taxon>
        <taxon>Ecdysozoa</taxon>
        <taxon>Arthropoda</taxon>
        <taxon>Crustacea</taxon>
        <taxon>Multicrustacea</taxon>
        <taxon>Malacostraca</taxon>
        <taxon>Eumalacostraca</taxon>
        <taxon>Eucarida</taxon>
        <taxon>Decapoda</taxon>
        <taxon>Pleocyemata</taxon>
        <taxon>Brachyura</taxon>
        <taxon>Eubrachyura</taxon>
        <taxon>Majoidea</taxon>
        <taxon>Majidae</taxon>
        <taxon>Chionoecetes</taxon>
    </lineage>
</organism>
<dbReference type="OrthoDB" id="6159439at2759"/>
<dbReference type="FunFam" id="1.10.10.60:FF:000252">
    <property type="entry name" value="Retinal homeobox protein Rx-B"/>
    <property type="match status" value="1"/>
</dbReference>
<evidence type="ECO:0000256" key="7">
    <source>
        <dbReference type="SAM" id="MobiDB-lite"/>
    </source>
</evidence>
<dbReference type="InterPro" id="IPR009057">
    <property type="entry name" value="Homeodomain-like_sf"/>
</dbReference>
<dbReference type="Pfam" id="PF00046">
    <property type="entry name" value="Homeodomain"/>
    <property type="match status" value="1"/>
</dbReference>
<dbReference type="PROSITE" id="PS50071">
    <property type="entry name" value="HOMEOBOX_2"/>
    <property type="match status" value="1"/>
</dbReference>
<dbReference type="GO" id="GO:0000981">
    <property type="term" value="F:DNA-binding transcription factor activity, RNA polymerase II-specific"/>
    <property type="evidence" value="ECO:0007669"/>
    <property type="project" value="InterPro"/>
</dbReference>
<evidence type="ECO:0000313" key="9">
    <source>
        <dbReference type="EMBL" id="KAG0710414.1"/>
    </source>
</evidence>
<proteinExistence type="predicted"/>
<accession>A0A8J4XRX4</accession>
<keyword evidence="3 5" id="KW-0371">Homeobox</keyword>
<feature type="region of interest" description="Disordered" evidence="7">
    <location>
        <begin position="75"/>
        <end position="149"/>
    </location>
</feature>
<dbReference type="GO" id="GO:0005634">
    <property type="term" value="C:nucleus"/>
    <property type="evidence" value="ECO:0007669"/>
    <property type="project" value="UniProtKB-SubCell"/>
</dbReference>
<dbReference type="GO" id="GO:0000977">
    <property type="term" value="F:RNA polymerase II transcription regulatory region sequence-specific DNA binding"/>
    <property type="evidence" value="ECO:0007669"/>
    <property type="project" value="TreeGrafter"/>
</dbReference>
<feature type="compositionally biased region" description="Polar residues" evidence="7">
    <location>
        <begin position="86"/>
        <end position="115"/>
    </location>
</feature>
<evidence type="ECO:0000256" key="1">
    <source>
        <dbReference type="ARBA" id="ARBA00004123"/>
    </source>
</evidence>
<evidence type="ECO:0000256" key="2">
    <source>
        <dbReference type="ARBA" id="ARBA00023125"/>
    </source>
</evidence>
<dbReference type="PANTHER" id="PTHR24329">
    <property type="entry name" value="HOMEOBOX PROTEIN ARISTALESS"/>
    <property type="match status" value="1"/>
</dbReference>
<dbReference type="SMART" id="SM00389">
    <property type="entry name" value="HOX"/>
    <property type="match status" value="1"/>
</dbReference>
<comment type="caution">
    <text evidence="9">The sequence shown here is derived from an EMBL/GenBank/DDBJ whole genome shotgun (WGS) entry which is preliminary data.</text>
</comment>
<keyword evidence="10" id="KW-1185">Reference proteome</keyword>
<gene>
    <name evidence="9" type="primary">rx2</name>
    <name evidence="9" type="ORF">GWK47_022840</name>
</gene>
<sequence>MNGQPPPAPPALPKGVGGSGGGGVNSVVTGVGQGVEAAGVGPTAGGGSGGTFHSIQVMLGLPGELIMAPRDYHHDPGIHQPLPHAHNTNTNTQTPTAHYNSPQNAASLTTLSGQTHHPHVQNNHNHPHAPAPAAHNPQVQTSHTHAHAAAHANTLEAPITAPNVGEKRKLDEGYSCSATPPAAQQGQQPATGEPSSTKKSESKSKKTSDTPGVKKKKTRTTFTAYQLEELERAFERAPYPDVFAREELAVKLSLSESRVQVWFQNRRAKWRKREPPRKNYMPPGGMGGGLGGTFNTLNTLSPFNSGDAWSYSSTYDTTHLNLLGPTPYPFTANHNPGYTYPMLSQPVGINESLFPNAIGQMRAAGDFQASPGGMRDFGNAQLSQLKPYDYLPEVKTEDFLPEKRDANMNSVRHHHHHHHHPTTTAAAGGGAASKEAKDASYITLPSFLS</sequence>
<dbReference type="SUPFAM" id="SSF46689">
    <property type="entry name" value="Homeodomain-like"/>
    <property type="match status" value="1"/>
</dbReference>
<evidence type="ECO:0000256" key="3">
    <source>
        <dbReference type="ARBA" id="ARBA00023155"/>
    </source>
</evidence>
<dbReference type="InterPro" id="IPR017970">
    <property type="entry name" value="Homeobox_CS"/>
</dbReference>
<keyword evidence="4 5" id="KW-0539">Nucleus</keyword>
<keyword evidence="2 5" id="KW-0238">DNA-binding</keyword>
<dbReference type="InterPro" id="IPR001356">
    <property type="entry name" value="HD"/>
</dbReference>
<evidence type="ECO:0000256" key="6">
    <source>
        <dbReference type="RuleBase" id="RU000682"/>
    </source>
</evidence>
<dbReference type="PANTHER" id="PTHR24329:SF543">
    <property type="entry name" value="FI01017P-RELATED"/>
    <property type="match status" value="1"/>
</dbReference>
<dbReference type="CDD" id="cd00086">
    <property type="entry name" value="homeodomain"/>
    <property type="match status" value="1"/>
</dbReference>
<feature type="compositionally biased region" description="Basic and acidic residues" evidence="7">
    <location>
        <begin position="196"/>
        <end position="208"/>
    </location>
</feature>
<feature type="region of interest" description="Disordered" evidence="7">
    <location>
        <begin position="1"/>
        <end position="24"/>
    </location>
</feature>
<dbReference type="Gene3D" id="1.10.10.60">
    <property type="entry name" value="Homeodomain-like"/>
    <property type="match status" value="1"/>
</dbReference>
<feature type="compositionally biased region" description="Low complexity" evidence="7">
    <location>
        <begin position="178"/>
        <end position="195"/>
    </location>
</feature>
<feature type="domain" description="Homeobox" evidence="8">
    <location>
        <begin position="213"/>
        <end position="273"/>
    </location>
</feature>
<feature type="compositionally biased region" description="Basic residues" evidence="7">
    <location>
        <begin position="411"/>
        <end position="421"/>
    </location>
</feature>
<feature type="compositionally biased region" description="Gly residues" evidence="7">
    <location>
        <begin position="15"/>
        <end position="24"/>
    </location>
</feature>
<feature type="region of interest" description="Disordered" evidence="7">
    <location>
        <begin position="410"/>
        <end position="434"/>
    </location>
</feature>
<dbReference type="AlphaFoldDB" id="A0A8J4XRX4"/>
<name>A0A8J4XRX4_CHIOP</name>
<evidence type="ECO:0000256" key="4">
    <source>
        <dbReference type="ARBA" id="ARBA00023242"/>
    </source>
</evidence>
<feature type="DNA-binding region" description="Homeobox" evidence="5">
    <location>
        <begin position="215"/>
        <end position="274"/>
    </location>
</feature>
<dbReference type="Proteomes" id="UP000770661">
    <property type="component" value="Unassembled WGS sequence"/>
</dbReference>
<reference evidence="9" key="1">
    <citation type="submission" date="2020-07" db="EMBL/GenBank/DDBJ databases">
        <title>The High-quality genome of the commercially important snow crab, Chionoecetes opilio.</title>
        <authorList>
            <person name="Jeong J.-H."/>
            <person name="Ryu S."/>
        </authorList>
    </citation>
    <scope>NUCLEOTIDE SEQUENCE</scope>
    <source>
        <strain evidence="9">MADBK_172401_WGS</strain>
        <tissue evidence="9">Digestive gland</tissue>
    </source>
</reference>
<evidence type="ECO:0000256" key="5">
    <source>
        <dbReference type="PROSITE-ProRule" id="PRU00108"/>
    </source>
</evidence>
<dbReference type="InterPro" id="IPR050649">
    <property type="entry name" value="Paired_Homeobox_TFs"/>
</dbReference>
<feature type="compositionally biased region" description="Pro residues" evidence="7">
    <location>
        <begin position="1"/>
        <end position="12"/>
    </location>
</feature>
<evidence type="ECO:0000259" key="8">
    <source>
        <dbReference type="PROSITE" id="PS50071"/>
    </source>
</evidence>
<protein>
    <submittedName>
        <fullName evidence="9">Retinal homeobox protein Rx2</fullName>
    </submittedName>
</protein>
<evidence type="ECO:0000313" key="10">
    <source>
        <dbReference type="Proteomes" id="UP000770661"/>
    </source>
</evidence>
<comment type="subcellular location">
    <subcellularLocation>
        <location evidence="1 5 6">Nucleus</location>
    </subcellularLocation>
</comment>